<feature type="domain" description="Acyl-CoA dehydrogenase/oxidase N-terminal" evidence="2">
    <location>
        <begin position="31"/>
        <end position="99"/>
    </location>
</feature>
<dbReference type="Proteomes" id="UP000765845">
    <property type="component" value="Unassembled WGS sequence"/>
</dbReference>
<dbReference type="PIRSF" id="PIRSF016578">
    <property type="entry name" value="HsaA"/>
    <property type="match status" value="1"/>
</dbReference>
<protein>
    <recommendedName>
        <fullName evidence="6">Flavin-dependent monooxygenase, oxygenase subunit HsaA</fullName>
    </recommendedName>
</protein>
<dbReference type="Pfam" id="PF02771">
    <property type="entry name" value="Acyl-CoA_dh_N"/>
    <property type="match status" value="1"/>
</dbReference>
<accession>A0ABX1GBB8</accession>
<dbReference type="PANTHER" id="PTHR43884:SF12">
    <property type="entry name" value="ISOVALERYL-COA DEHYDROGENASE, MITOCHONDRIAL-RELATED"/>
    <property type="match status" value="1"/>
</dbReference>
<keyword evidence="1" id="KW-0560">Oxidoreductase</keyword>
<reference evidence="4 5" key="1">
    <citation type="submission" date="2020-04" db="EMBL/GenBank/DDBJ databases">
        <authorList>
            <person name="Yoon J."/>
        </authorList>
    </citation>
    <scope>NUCLEOTIDE SEQUENCE [LARGE SCALE GENOMIC DNA]</scope>
    <source>
        <strain evidence="4 5">KMU-166</strain>
    </source>
</reference>
<dbReference type="InterPro" id="IPR037069">
    <property type="entry name" value="AcylCoA_DH/ox_N_sf"/>
</dbReference>
<comment type="caution">
    <text evidence="4">The sequence shown here is derived from an EMBL/GenBank/DDBJ whole genome shotgun (WGS) entry which is preliminary data.</text>
</comment>
<evidence type="ECO:0000313" key="4">
    <source>
        <dbReference type="EMBL" id="NKI16454.1"/>
    </source>
</evidence>
<evidence type="ECO:0000256" key="1">
    <source>
        <dbReference type="ARBA" id="ARBA00023002"/>
    </source>
</evidence>
<dbReference type="InterPro" id="IPR013107">
    <property type="entry name" value="Acyl-CoA_DH_C"/>
</dbReference>
<dbReference type="InterPro" id="IPR036250">
    <property type="entry name" value="AcylCo_DH-like_C"/>
</dbReference>
<name>A0ABX1GBB8_9GAMM</name>
<dbReference type="InterPro" id="IPR009100">
    <property type="entry name" value="AcylCoA_DH/oxidase_NM_dom_sf"/>
</dbReference>
<sequence>MNDTELNACNKPQTLNPIATAAALKPLLLEEAGHAESQGKMSARVFTAIQESGLFTMMFPKRFGGVGNTLLTHLKTVAELAKADPATAWSFGLLSSVSASAASLPVPTRDRIFQRGNELVCSVAARTGTATPCSEGYEITGSWPYASGCMHADWAMNGINILDNNGNVVDAGFAIMPLKDSAQVNIKNTWQVAGVCASGSNTVVAEKLVLPPELILSFSKLRSGTSDDPAVRAALEPRDLWPVEPLFPLTVLAPMLGGAQGLQEAVNSTMAKRKIIGWKYDSQADAEILAGILGEATMEIESAWLHIERTVALVDEVSPQRALTGFEKAKMQADCGYAMKLVRSATEKLMDIAGPGSFAQSSAMQRLWRDINVGSRHNALNSRLSMALYGRALLGAESNLELLQDISQ</sequence>
<dbReference type="EMBL" id="JAAWWK010000001">
    <property type="protein sequence ID" value="NKI16454.1"/>
    <property type="molecule type" value="Genomic_DNA"/>
</dbReference>
<organism evidence="4 5">
    <name type="scientific">Spongiibacter thalassae</name>
    <dbReference type="NCBI Taxonomy" id="2721624"/>
    <lineage>
        <taxon>Bacteria</taxon>
        <taxon>Pseudomonadati</taxon>
        <taxon>Pseudomonadota</taxon>
        <taxon>Gammaproteobacteria</taxon>
        <taxon>Cellvibrionales</taxon>
        <taxon>Spongiibacteraceae</taxon>
        <taxon>Spongiibacter</taxon>
    </lineage>
</organism>
<dbReference type="Pfam" id="PF08028">
    <property type="entry name" value="Acyl-CoA_dh_2"/>
    <property type="match status" value="1"/>
</dbReference>
<evidence type="ECO:0008006" key="6">
    <source>
        <dbReference type="Google" id="ProtNLM"/>
    </source>
</evidence>
<dbReference type="InterPro" id="IPR046373">
    <property type="entry name" value="Acyl-CoA_Oxase/DH_mid-dom_sf"/>
</dbReference>
<keyword evidence="5" id="KW-1185">Reference proteome</keyword>
<dbReference type="SUPFAM" id="SSF47203">
    <property type="entry name" value="Acyl-CoA dehydrogenase C-terminal domain-like"/>
    <property type="match status" value="1"/>
</dbReference>
<dbReference type="SUPFAM" id="SSF56645">
    <property type="entry name" value="Acyl-CoA dehydrogenase NM domain-like"/>
    <property type="match status" value="1"/>
</dbReference>
<proteinExistence type="predicted"/>
<dbReference type="InterPro" id="IPR013786">
    <property type="entry name" value="AcylCoA_DH/ox_N"/>
</dbReference>
<gene>
    <name evidence="4" type="ORF">HCU74_03365</name>
</gene>
<dbReference type="Gene3D" id="2.40.110.10">
    <property type="entry name" value="Butyryl-CoA Dehydrogenase, subunit A, domain 2"/>
    <property type="match status" value="1"/>
</dbReference>
<evidence type="ECO:0000313" key="5">
    <source>
        <dbReference type="Proteomes" id="UP000765845"/>
    </source>
</evidence>
<dbReference type="RefSeq" id="WP_168448973.1">
    <property type="nucleotide sequence ID" value="NZ_JAAWWK010000001.1"/>
</dbReference>
<dbReference type="Gene3D" id="1.20.140.10">
    <property type="entry name" value="Butyryl-CoA Dehydrogenase, subunit A, domain 3"/>
    <property type="match status" value="1"/>
</dbReference>
<evidence type="ECO:0000259" key="3">
    <source>
        <dbReference type="Pfam" id="PF08028"/>
    </source>
</evidence>
<evidence type="ECO:0000259" key="2">
    <source>
        <dbReference type="Pfam" id="PF02771"/>
    </source>
</evidence>
<feature type="domain" description="Acyl-CoA dehydrogenase C-terminal" evidence="3">
    <location>
        <begin position="251"/>
        <end position="381"/>
    </location>
</feature>
<dbReference type="Gene3D" id="1.10.540.10">
    <property type="entry name" value="Acyl-CoA dehydrogenase/oxidase, N-terminal domain"/>
    <property type="match status" value="1"/>
</dbReference>
<dbReference type="PANTHER" id="PTHR43884">
    <property type="entry name" value="ACYL-COA DEHYDROGENASE"/>
    <property type="match status" value="1"/>
</dbReference>